<accession>A0A172YB90</accession>
<dbReference type="EMBL" id="CP015243">
    <property type="protein sequence ID" value="ANF56386.1"/>
    <property type="molecule type" value="Genomic_DNA"/>
</dbReference>
<dbReference type="PROSITE" id="PS51725">
    <property type="entry name" value="ABM"/>
    <property type="match status" value="1"/>
</dbReference>
<dbReference type="Proteomes" id="UP000077875">
    <property type="component" value="Chromosome"/>
</dbReference>
<evidence type="ECO:0000259" key="1">
    <source>
        <dbReference type="PROSITE" id="PS51725"/>
    </source>
</evidence>
<dbReference type="SUPFAM" id="SSF54909">
    <property type="entry name" value="Dimeric alpha+beta barrel"/>
    <property type="match status" value="1"/>
</dbReference>
<organism evidence="2 3">
    <name type="scientific">Halotalea alkalilenta</name>
    <dbReference type="NCBI Taxonomy" id="376489"/>
    <lineage>
        <taxon>Bacteria</taxon>
        <taxon>Pseudomonadati</taxon>
        <taxon>Pseudomonadota</taxon>
        <taxon>Gammaproteobacteria</taxon>
        <taxon>Oceanospirillales</taxon>
        <taxon>Halomonadaceae</taxon>
        <taxon>Halotalea</taxon>
    </lineage>
</organism>
<dbReference type="KEGG" id="haa:A5892_02000"/>
<reference evidence="2 3" key="1">
    <citation type="submission" date="2016-04" db="EMBL/GenBank/DDBJ databases">
        <title>Complete Genome Sequence of Halotalea alkalilenta IHB B 13600.</title>
        <authorList>
            <person name="Swarnkar M.K."/>
            <person name="Sharma A."/>
            <person name="Kaushal K."/>
            <person name="Soni R."/>
            <person name="Rana S."/>
            <person name="Singh A.K."/>
            <person name="Gulati A."/>
        </authorList>
    </citation>
    <scope>NUCLEOTIDE SEQUENCE [LARGE SCALE GENOMIC DNA]</scope>
    <source>
        <strain evidence="2 3">IHB B 13600</strain>
    </source>
</reference>
<dbReference type="RefSeq" id="WP_064121369.1">
    <property type="nucleotide sequence ID" value="NZ_CP015243.1"/>
</dbReference>
<gene>
    <name evidence="2" type="ORF">A5892_02000</name>
</gene>
<protein>
    <submittedName>
        <fullName evidence="2">Antibiotic biosynthesis monooxygenase</fullName>
    </submittedName>
</protein>
<keyword evidence="2" id="KW-0560">Oxidoreductase</keyword>
<dbReference type="PANTHER" id="PTHR34474">
    <property type="entry name" value="SIGNAL TRANSDUCTION PROTEIN TRAP"/>
    <property type="match status" value="1"/>
</dbReference>
<dbReference type="GO" id="GO:0004497">
    <property type="term" value="F:monooxygenase activity"/>
    <property type="evidence" value="ECO:0007669"/>
    <property type="project" value="UniProtKB-KW"/>
</dbReference>
<evidence type="ECO:0000313" key="3">
    <source>
        <dbReference type="Proteomes" id="UP000077875"/>
    </source>
</evidence>
<name>A0A172YB90_9GAMM</name>
<feature type="domain" description="ABM" evidence="1">
    <location>
        <begin position="2"/>
        <end position="101"/>
    </location>
</feature>
<dbReference type="InterPro" id="IPR011008">
    <property type="entry name" value="Dimeric_a/b-barrel"/>
</dbReference>
<dbReference type="PANTHER" id="PTHR34474:SF2">
    <property type="entry name" value="SIGNAL TRANSDUCTION PROTEIN TRAP"/>
    <property type="match status" value="1"/>
</dbReference>
<proteinExistence type="predicted"/>
<dbReference type="Pfam" id="PF03992">
    <property type="entry name" value="ABM"/>
    <property type="match status" value="1"/>
</dbReference>
<dbReference type="InterPro" id="IPR050404">
    <property type="entry name" value="Heme-degrading_MO"/>
</dbReference>
<dbReference type="AlphaFoldDB" id="A0A172YB90"/>
<evidence type="ECO:0000313" key="2">
    <source>
        <dbReference type="EMBL" id="ANF56386.1"/>
    </source>
</evidence>
<dbReference type="InterPro" id="IPR007138">
    <property type="entry name" value="ABM_dom"/>
</dbReference>
<keyword evidence="2" id="KW-0503">Monooxygenase</keyword>
<dbReference type="Gene3D" id="3.30.70.100">
    <property type="match status" value="1"/>
</dbReference>
<keyword evidence="3" id="KW-1185">Reference proteome</keyword>
<dbReference type="STRING" id="376489.A5892_02000"/>
<sequence length="110" mass="12750">MFIAMNRFKVRPDATETFEKIWLERESHLDGLPGFIEFRMLRGPAEEDHVLYASHTLWRSREDFTAWTKSEAFRAAHANAGQSKRAQVYLGPPKFEGFEVFQTVKASEQA</sequence>